<feature type="domain" description="C2H2-type" evidence="10">
    <location>
        <begin position="719"/>
        <end position="747"/>
    </location>
</feature>
<keyword evidence="7" id="KW-0539">Nucleus</keyword>
<dbReference type="GO" id="GO:0005634">
    <property type="term" value="C:nucleus"/>
    <property type="evidence" value="ECO:0007669"/>
    <property type="project" value="UniProtKB-SubCell"/>
</dbReference>
<dbReference type="PANTHER" id="PTHR46179:SF13">
    <property type="entry name" value="C2H2-TYPE DOMAIN-CONTAINING PROTEIN"/>
    <property type="match status" value="1"/>
</dbReference>
<dbReference type="Proteomes" id="UP000681722">
    <property type="component" value="Unassembled WGS sequence"/>
</dbReference>
<feature type="compositionally biased region" description="Acidic residues" evidence="9">
    <location>
        <begin position="1180"/>
        <end position="1191"/>
    </location>
</feature>
<keyword evidence="6" id="KW-0804">Transcription</keyword>
<feature type="domain" description="C2H2-type" evidence="10">
    <location>
        <begin position="876"/>
        <end position="900"/>
    </location>
</feature>
<evidence type="ECO:0000313" key="11">
    <source>
        <dbReference type="EMBL" id="CAF0899888.1"/>
    </source>
</evidence>
<dbReference type="PROSITE" id="PS00028">
    <property type="entry name" value="ZINC_FINGER_C2H2_1"/>
    <property type="match status" value="7"/>
</dbReference>
<keyword evidence="4" id="KW-0862">Zinc</keyword>
<dbReference type="Proteomes" id="UP000663829">
    <property type="component" value="Unassembled WGS sequence"/>
</dbReference>
<sequence length="1216" mass="139505">MLNSFHSTYHNILDRRSLLSPPSSSFKLIRHRNSLSSSSIQGLLNNDDTDTLTRLNLGVNDDLNFDCLNAGTNNQWCAEQAVALTPSSEQQTSFATQVENNSNTQQQHQEVIYPPETRADDANQILLNISNYVEEQKTTSSWSDGGYSFLESLDLAYGRIDPFQQQQTFNINQQPYTFNSEITVDDSFLDRKQTNHLFNNNLFSRSRLPLFSEDPQDQHQQTLLSRTKSLPLNNHDTASTLLSFDDQPQLQDELIEDISTPIRSTTPDIYSKINIDGQEQPSYFSEVRRHSDSCNTVATIHTVSPSSTSFDAPTSSSLPIHYTPLIDKDSVNKNNQPNIQCVRIIRRHNTAQTPMQINKTVMNSNDDTTAKNVFSSTTDGKYRVVRVIRLKDIQRNPTVQTDTLNQQKSPSSTLTDQLLETVSIDNIKKATSQTQNIFVVKNVSNNSTTINSSKRDNSKKPQRSKYPPVHVNPAVNHVITKNNHHKMSEYKPTVDDKHNHKLYGSNIAIFGIEFTVCSNPNGIHDSALLVQKTTDSTQQQQHMLNNQQYRHSEKQEINSQPKIHDIHKLFSRIYRCVLCSAEFDEYEQFVLHGSGHLNDLSLMPTPTTETSSVFRRRSYCCLLPNCHERIESPTESPRILDQLFRRHLLSHVGTHPFKCQVCKSKFQRIQNYRAHLLSHNETNSQLLQCKNCSKKFTTFKQYNFHVRKCFISPYTTPIYKCYTCGENFEKEDSLTLHMKHMHSQERRKQQQVTTVATTTPIMDNEMRNTKELQMCGISSTISPDDVTTKNVKEFISPSQSISAVTTPVSGKARHHVYSCQSCDKVFNRRLSYKKHLLIHVGDKHYSCTYPGCKRLFYTQPNLNRHIRTVHLRVRTYTCTFPNCGKTFTRNDTLKNHRSKHFPNMIMKCPYVDCDEKFRIRSTYHAHLKRHRTDGNKRQNGNLNNTVSYVCTIQNCSFTTGNKSSLKQHLTKAHKYVQQKDEDIPYVQIQRHSLEPNFVDNNTINNLAQVTTSASLVSDQHSQIQTIKAPPLNPIVVNNDQAQQPHFEVLRYSSPTPIPSTSTLTTEKVTISPPLAPVIAPIQISDHLLKMMMRDIDPNNLDWLNIENEDNIRPRKRQNIITISRDMESLSTVVVENLCGCARTDYRSNHAALERAKFRRKLLTYKRALLQVDIRTPPSTDNEEEVDEDEDIMGSHQLESSPKRMKRWVDVNDSIIV</sequence>
<accession>A0A813ZM63</accession>
<feature type="domain" description="C2H2-type" evidence="10">
    <location>
        <begin position="845"/>
        <end position="875"/>
    </location>
</feature>
<feature type="domain" description="C2H2-type" evidence="10">
    <location>
        <begin position="817"/>
        <end position="844"/>
    </location>
</feature>
<dbReference type="GO" id="GO:0006357">
    <property type="term" value="P:regulation of transcription by RNA polymerase II"/>
    <property type="evidence" value="ECO:0007669"/>
    <property type="project" value="TreeGrafter"/>
</dbReference>
<feature type="domain" description="C2H2-type" evidence="10">
    <location>
        <begin position="657"/>
        <end position="684"/>
    </location>
</feature>
<dbReference type="SUPFAM" id="SSF57667">
    <property type="entry name" value="beta-beta-alpha zinc fingers"/>
    <property type="match status" value="3"/>
</dbReference>
<proteinExistence type="predicted"/>
<keyword evidence="5" id="KW-0805">Transcription regulation</keyword>
<keyword evidence="3 8" id="KW-0863">Zinc-finger</keyword>
<evidence type="ECO:0000256" key="3">
    <source>
        <dbReference type="ARBA" id="ARBA00022771"/>
    </source>
</evidence>
<feature type="region of interest" description="Disordered" evidence="9">
    <location>
        <begin position="447"/>
        <end position="470"/>
    </location>
</feature>
<evidence type="ECO:0000256" key="1">
    <source>
        <dbReference type="ARBA" id="ARBA00004123"/>
    </source>
</evidence>
<dbReference type="EMBL" id="CAJNOK010011201">
    <property type="protein sequence ID" value="CAF1134668.1"/>
    <property type="molecule type" value="Genomic_DNA"/>
</dbReference>
<feature type="domain" description="C2H2-type" evidence="10">
    <location>
        <begin position="906"/>
        <end position="935"/>
    </location>
</feature>
<evidence type="ECO:0000313" key="15">
    <source>
        <dbReference type="Proteomes" id="UP000663829"/>
    </source>
</evidence>
<evidence type="ECO:0000313" key="13">
    <source>
        <dbReference type="EMBL" id="CAF3682552.1"/>
    </source>
</evidence>
<evidence type="ECO:0000256" key="2">
    <source>
        <dbReference type="ARBA" id="ARBA00022723"/>
    </source>
</evidence>
<evidence type="ECO:0000256" key="6">
    <source>
        <dbReference type="ARBA" id="ARBA00023163"/>
    </source>
</evidence>
<dbReference type="OrthoDB" id="10043691at2759"/>
<dbReference type="EMBL" id="CAJNOQ010001508">
    <property type="protein sequence ID" value="CAF0899888.1"/>
    <property type="molecule type" value="Genomic_DNA"/>
</dbReference>
<evidence type="ECO:0000256" key="8">
    <source>
        <dbReference type="PROSITE-ProRule" id="PRU00042"/>
    </source>
</evidence>
<dbReference type="Pfam" id="PF00096">
    <property type="entry name" value="zf-C2H2"/>
    <property type="match status" value="4"/>
</dbReference>
<comment type="caution">
    <text evidence="11">The sequence shown here is derived from an EMBL/GenBank/DDBJ whole genome shotgun (WGS) entry which is preliminary data.</text>
</comment>
<keyword evidence="2" id="KW-0479">Metal-binding</keyword>
<evidence type="ECO:0000313" key="14">
    <source>
        <dbReference type="EMBL" id="CAF3921896.1"/>
    </source>
</evidence>
<dbReference type="PROSITE" id="PS50157">
    <property type="entry name" value="ZINC_FINGER_C2H2_2"/>
    <property type="match status" value="6"/>
</dbReference>
<dbReference type="EMBL" id="CAJOBA010023453">
    <property type="protein sequence ID" value="CAF3921896.1"/>
    <property type="molecule type" value="Genomic_DNA"/>
</dbReference>
<protein>
    <recommendedName>
        <fullName evidence="10">C2H2-type domain-containing protein</fullName>
    </recommendedName>
</protein>
<dbReference type="AlphaFoldDB" id="A0A813ZM63"/>
<dbReference type="SMART" id="SM00355">
    <property type="entry name" value="ZnF_C2H2"/>
    <property type="match status" value="9"/>
</dbReference>
<dbReference type="Proteomes" id="UP000677228">
    <property type="component" value="Unassembled WGS sequence"/>
</dbReference>
<evidence type="ECO:0000259" key="10">
    <source>
        <dbReference type="PROSITE" id="PS50157"/>
    </source>
</evidence>
<name>A0A813ZM63_9BILA</name>
<evidence type="ECO:0000256" key="9">
    <source>
        <dbReference type="SAM" id="MobiDB-lite"/>
    </source>
</evidence>
<dbReference type="EMBL" id="CAJOBC010001508">
    <property type="protein sequence ID" value="CAF3682552.1"/>
    <property type="molecule type" value="Genomic_DNA"/>
</dbReference>
<dbReference type="InterPro" id="IPR051061">
    <property type="entry name" value="Zinc_finger_trans_reg"/>
</dbReference>
<comment type="subcellular location">
    <subcellularLocation>
        <location evidence="1">Nucleus</location>
    </subcellularLocation>
</comment>
<dbReference type="PANTHER" id="PTHR46179">
    <property type="entry name" value="ZINC FINGER PROTEIN"/>
    <property type="match status" value="1"/>
</dbReference>
<evidence type="ECO:0000313" key="12">
    <source>
        <dbReference type="EMBL" id="CAF1134668.1"/>
    </source>
</evidence>
<dbReference type="Proteomes" id="UP000682733">
    <property type="component" value="Unassembled WGS sequence"/>
</dbReference>
<evidence type="ECO:0000256" key="7">
    <source>
        <dbReference type="ARBA" id="ARBA00023242"/>
    </source>
</evidence>
<dbReference type="InterPro" id="IPR013087">
    <property type="entry name" value="Znf_C2H2_type"/>
</dbReference>
<dbReference type="Gene3D" id="3.30.160.60">
    <property type="entry name" value="Classic Zinc Finger"/>
    <property type="match status" value="5"/>
</dbReference>
<evidence type="ECO:0000256" key="5">
    <source>
        <dbReference type="ARBA" id="ARBA00023015"/>
    </source>
</evidence>
<organism evidence="11 15">
    <name type="scientific">Didymodactylos carnosus</name>
    <dbReference type="NCBI Taxonomy" id="1234261"/>
    <lineage>
        <taxon>Eukaryota</taxon>
        <taxon>Metazoa</taxon>
        <taxon>Spiralia</taxon>
        <taxon>Gnathifera</taxon>
        <taxon>Rotifera</taxon>
        <taxon>Eurotatoria</taxon>
        <taxon>Bdelloidea</taxon>
        <taxon>Philodinida</taxon>
        <taxon>Philodinidae</taxon>
        <taxon>Didymodactylos</taxon>
    </lineage>
</organism>
<keyword evidence="15" id="KW-1185">Reference proteome</keyword>
<evidence type="ECO:0000256" key="4">
    <source>
        <dbReference type="ARBA" id="ARBA00022833"/>
    </source>
</evidence>
<reference evidence="11" key="1">
    <citation type="submission" date="2021-02" db="EMBL/GenBank/DDBJ databases">
        <authorList>
            <person name="Nowell W R."/>
        </authorList>
    </citation>
    <scope>NUCLEOTIDE SEQUENCE</scope>
</reference>
<dbReference type="GO" id="GO:0008270">
    <property type="term" value="F:zinc ion binding"/>
    <property type="evidence" value="ECO:0007669"/>
    <property type="project" value="UniProtKB-KW"/>
</dbReference>
<feature type="region of interest" description="Disordered" evidence="9">
    <location>
        <begin position="1175"/>
        <end position="1198"/>
    </location>
</feature>
<dbReference type="InterPro" id="IPR036236">
    <property type="entry name" value="Znf_C2H2_sf"/>
</dbReference>
<gene>
    <name evidence="11" type="ORF">GPM918_LOCUS8578</name>
    <name evidence="12" type="ORF">OVA965_LOCUS20825</name>
    <name evidence="13" type="ORF">SRO942_LOCUS8578</name>
    <name evidence="14" type="ORF">TMI583_LOCUS21318</name>
</gene>